<name>A0ABV7H2D4_9BURK</name>
<dbReference type="Gene3D" id="1.10.1220.10">
    <property type="entry name" value="Met repressor-like"/>
    <property type="match status" value="1"/>
</dbReference>
<accession>A0ABV7H2D4</accession>
<reference evidence="3" key="1">
    <citation type="journal article" date="2019" name="Int. J. Syst. Evol. Microbiol.">
        <title>The Global Catalogue of Microorganisms (GCM) 10K type strain sequencing project: providing services to taxonomists for standard genome sequencing and annotation.</title>
        <authorList>
            <consortium name="The Broad Institute Genomics Platform"/>
            <consortium name="The Broad Institute Genome Sequencing Center for Infectious Disease"/>
            <person name="Wu L."/>
            <person name="Ma J."/>
        </authorList>
    </citation>
    <scope>NUCLEOTIDE SEQUENCE [LARGE SCALE GENOMIC DNA]</scope>
    <source>
        <strain evidence="3">KCTC 52168</strain>
    </source>
</reference>
<proteinExistence type="predicted"/>
<dbReference type="RefSeq" id="WP_377303451.1">
    <property type="nucleotide sequence ID" value="NZ_CP180191.1"/>
</dbReference>
<dbReference type="EMBL" id="JBHRTI010000004">
    <property type="protein sequence ID" value="MFC3147945.1"/>
    <property type="molecule type" value="Genomic_DNA"/>
</dbReference>
<dbReference type="InterPro" id="IPR008651">
    <property type="entry name" value="Uncharacterised_HicB"/>
</dbReference>
<dbReference type="Pfam" id="PF05534">
    <property type="entry name" value="HicB"/>
    <property type="match status" value="1"/>
</dbReference>
<dbReference type="SUPFAM" id="SSF143100">
    <property type="entry name" value="TTHA1013/TTHA0281-like"/>
    <property type="match status" value="1"/>
</dbReference>
<dbReference type="InterPro" id="IPR010985">
    <property type="entry name" value="Ribbon_hlx_hlx"/>
</dbReference>
<dbReference type="SUPFAM" id="SSF47598">
    <property type="entry name" value="Ribbon-helix-helix"/>
    <property type="match status" value="1"/>
</dbReference>
<comment type="caution">
    <text evidence="2">The sequence shown here is derived from an EMBL/GenBank/DDBJ whole genome shotgun (WGS) entry which is preliminary data.</text>
</comment>
<evidence type="ECO:0000256" key="1">
    <source>
        <dbReference type="SAM" id="MobiDB-lite"/>
    </source>
</evidence>
<protein>
    <submittedName>
        <fullName evidence="2">Type II toxin-antitoxin system HicB family antitoxin</fullName>
    </submittedName>
</protein>
<feature type="compositionally biased region" description="Basic and acidic residues" evidence="1">
    <location>
        <begin position="109"/>
        <end position="121"/>
    </location>
</feature>
<dbReference type="Proteomes" id="UP001595556">
    <property type="component" value="Unassembled WGS sequence"/>
</dbReference>
<dbReference type="InterPro" id="IPR035069">
    <property type="entry name" value="TTHA1013/TTHA0281-like"/>
</dbReference>
<evidence type="ECO:0000313" key="2">
    <source>
        <dbReference type="EMBL" id="MFC3147945.1"/>
    </source>
</evidence>
<dbReference type="InterPro" id="IPR013321">
    <property type="entry name" value="Arc_rbn_hlx_hlx"/>
</dbReference>
<evidence type="ECO:0000313" key="3">
    <source>
        <dbReference type="Proteomes" id="UP001595556"/>
    </source>
</evidence>
<gene>
    <name evidence="2" type="ORF">ACFOEN_09845</name>
</gene>
<organism evidence="2 3">
    <name type="scientific">Piscinibacterium candidicorallinum</name>
    <dbReference type="NCBI Taxonomy" id="1793872"/>
    <lineage>
        <taxon>Bacteria</taxon>
        <taxon>Pseudomonadati</taxon>
        <taxon>Pseudomonadota</taxon>
        <taxon>Betaproteobacteria</taxon>
        <taxon>Burkholderiales</taxon>
        <taxon>Piscinibacterium</taxon>
    </lineage>
</organism>
<keyword evidence="3" id="KW-1185">Reference proteome</keyword>
<feature type="compositionally biased region" description="Basic residues" evidence="1">
    <location>
        <begin position="137"/>
        <end position="146"/>
    </location>
</feature>
<sequence length="146" mass="15988">MNIDHYTYRVSFSAEDGEFVGTCAEFPSLSWLDKDAAKAFSGIRTLVKDVVADMKNAGEAPPEPLATKKFSGRFVLRMPTELHRALAVNAAEQGVSLNTYALQRLTRMDSSEMSVNEDRATYRTRPSKASATQGAGARKRVGRTPA</sequence>
<feature type="region of interest" description="Disordered" evidence="1">
    <location>
        <begin position="109"/>
        <end position="146"/>
    </location>
</feature>